<organism evidence="1">
    <name type="scientific">uncultured Acetobacteraceae bacterium</name>
    <dbReference type="NCBI Taxonomy" id="169975"/>
    <lineage>
        <taxon>Bacteria</taxon>
        <taxon>Pseudomonadati</taxon>
        <taxon>Pseudomonadota</taxon>
        <taxon>Alphaproteobacteria</taxon>
        <taxon>Acetobacterales</taxon>
        <taxon>Acetobacteraceae</taxon>
        <taxon>environmental samples</taxon>
    </lineage>
</organism>
<dbReference type="EMBL" id="CADCTG010000353">
    <property type="protein sequence ID" value="CAA9288170.1"/>
    <property type="molecule type" value="Genomic_DNA"/>
</dbReference>
<feature type="non-terminal residue" evidence="1">
    <location>
        <position position="146"/>
    </location>
</feature>
<evidence type="ECO:0000313" key="1">
    <source>
        <dbReference type="EMBL" id="CAA9288170.1"/>
    </source>
</evidence>
<feature type="non-terminal residue" evidence="1">
    <location>
        <position position="1"/>
    </location>
</feature>
<gene>
    <name evidence="1" type="ORF">AVDCRST_MAG08-4412</name>
</gene>
<proteinExistence type="predicted"/>
<sequence length="146" mass="15244">GRRRIGRSGDRDRAVVPGLAETVLAATRLALRPGLDGHLRVDRAGRLAGLAADAGHRRARPGARGLRSERFAQHILERAVLHGEAAGLGAGGGGGAVALHRAADRRVRPARPGGGLAVGALPRLGRVRRRAELERGPAQPALFRAL</sequence>
<protein>
    <submittedName>
        <fullName evidence="1">Tryptophan-rich sensory protein</fullName>
    </submittedName>
</protein>
<reference evidence="1" key="1">
    <citation type="submission" date="2020-02" db="EMBL/GenBank/DDBJ databases">
        <authorList>
            <person name="Meier V. D."/>
        </authorList>
    </citation>
    <scope>NUCLEOTIDE SEQUENCE</scope>
    <source>
        <strain evidence="1">AVDCRST_MAG08</strain>
    </source>
</reference>
<name>A0A6J4JVD0_9PROT</name>
<dbReference type="AlphaFoldDB" id="A0A6J4JVD0"/>
<accession>A0A6J4JVD0</accession>